<protein>
    <recommendedName>
        <fullName evidence="2">Antitoxin</fullName>
    </recommendedName>
</protein>
<proteinExistence type="predicted"/>
<sequence>MSKSIRVSDRNHERLVKLLQPRETFDDVVSQLLYARDKAVQLVEALQGDRSLREAQRAQLGGMVDADGGRRDVEARKL</sequence>
<evidence type="ECO:0000313" key="1">
    <source>
        <dbReference type="EMBL" id="QJI02130.1"/>
    </source>
</evidence>
<reference evidence="1" key="1">
    <citation type="submission" date="2020-03" db="EMBL/GenBank/DDBJ databases">
        <title>The deep terrestrial virosphere.</title>
        <authorList>
            <person name="Holmfeldt K."/>
            <person name="Nilsson E."/>
            <person name="Simone D."/>
            <person name="Lopez-Fernandez M."/>
            <person name="Wu X."/>
            <person name="de Brujin I."/>
            <person name="Lundin D."/>
            <person name="Andersson A."/>
            <person name="Bertilsson S."/>
            <person name="Dopson M."/>
        </authorList>
    </citation>
    <scope>NUCLEOTIDE SEQUENCE</scope>
    <source>
        <strain evidence="1">TM448B02932</strain>
    </source>
</reference>
<dbReference type="AlphaFoldDB" id="A0A6M3XW68"/>
<accession>A0A6M3XW68</accession>
<gene>
    <name evidence="1" type="ORF">TM448B02932_0010</name>
</gene>
<name>A0A6M3XW68_9ZZZZ</name>
<dbReference type="EMBL" id="MT144976">
    <property type="protein sequence ID" value="QJI02130.1"/>
    <property type="molecule type" value="Genomic_DNA"/>
</dbReference>
<evidence type="ECO:0008006" key="2">
    <source>
        <dbReference type="Google" id="ProtNLM"/>
    </source>
</evidence>
<organism evidence="1">
    <name type="scientific">viral metagenome</name>
    <dbReference type="NCBI Taxonomy" id="1070528"/>
    <lineage>
        <taxon>unclassified sequences</taxon>
        <taxon>metagenomes</taxon>
        <taxon>organismal metagenomes</taxon>
    </lineage>
</organism>